<evidence type="ECO:0000259" key="5">
    <source>
        <dbReference type="Pfam" id="PF07687"/>
    </source>
</evidence>
<dbReference type="Pfam" id="PF01546">
    <property type="entry name" value="Peptidase_M20"/>
    <property type="match status" value="1"/>
</dbReference>
<dbReference type="Pfam" id="PF07687">
    <property type="entry name" value="M20_dimer"/>
    <property type="match status" value="1"/>
</dbReference>
<dbReference type="InterPro" id="IPR001261">
    <property type="entry name" value="ArgE/DapE_CS"/>
</dbReference>
<dbReference type="Gene3D" id="3.40.630.10">
    <property type="entry name" value="Zn peptidases"/>
    <property type="match status" value="1"/>
</dbReference>
<evidence type="ECO:0000256" key="4">
    <source>
        <dbReference type="ARBA" id="ARBA00022833"/>
    </source>
</evidence>
<keyword evidence="2" id="KW-0479">Metal-binding</keyword>
<dbReference type="InterPro" id="IPR002933">
    <property type="entry name" value="Peptidase_M20"/>
</dbReference>
<dbReference type="PANTHER" id="PTHR43808:SF17">
    <property type="entry name" value="PEPTIDASE M20"/>
    <property type="match status" value="1"/>
</dbReference>
<sequence length="381" mass="40843">MSAVDLERLKTLAKERIEDAVELAQRICLVPAPTGDEAARAEFVASLWRERGYTPEIDAIHNVYVRRKRRDQAKKGKTVMLLAHIDTVFPATTPLQIKRVGDILSGPGIGDNSLSVASLLILFDMLDELHVETETDLLAVADVGEEGLGNLRGARAAVERYHDQLGAVLVVDGDLGSIVNEAVGSQRWRIIVRGDGGHSFGSFGTPSAIHGLGRIIAALSTMSVPIMPKTTFNVGVIEGGTSVNTIAAQASALLDLRSTNAQSLQRLAEQAREHILNSAGPGLKVEIELLGERPAGQRSRQDALVQLAAQTLHWIDLEPGYSASSTDANIPMSLNLPTVCIGITRGEKAHTIDEFIHIAPIGKGLAQLLRLSIESSAFVSQ</sequence>
<dbReference type="RefSeq" id="WP_126581128.1">
    <property type="nucleotide sequence ID" value="NZ_BIFR01000001.1"/>
</dbReference>
<dbReference type="InterPro" id="IPR050072">
    <property type="entry name" value="Peptidase_M20A"/>
</dbReference>
<proteinExistence type="predicted"/>
<organism evidence="6 7">
    <name type="scientific">Tengunoibacter tsumagoiensis</name>
    <dbReference type="NCBI Taxonomy" id="2014871"/>
    <lineage>
        <taxon>Bacteria</taxon>
        <taxon>Bacillati</taxon>
        <taxon>Chloroflexota</taxon>
        <taxon>Ktedonobacteria</taxon>
        <taxon>Ktedonobacterales</taxon>
        <taxon>Dictyobacteraceae</taxon>
        <taxon>Tengunoibacter</taxon>
    </lineage>
</organism>
<evidence type="ECO:0000313" key="6">
    <source>
        <dbReference type="EMBL" id="GCE13617.1"/>
    </source>
</evidence>
<dbReference type="Gene3D" id="3.30.70.360">
    <property type="match status" value="1"/>
</dbReference>
<protein>
    <submittedName>
        <fullName evidence="6">Peptidase M20</fullName>
    </submittedName>
</protein>
<dbReference type="Proteomes" id="UP000287352">
    <property type="component" value="Unassembled WGS sequence"/>
</dbReference>
<evidence type="ECO:0000256" key="1">
    <source>
        <dbReference type="ARBA" id="ARBA00001947"/>
    </source>
</evidence>
<dbReference type="PROSITE" id="PS00758">
    <property type="entry name" value="ARGE_DAPE_CPG2_1"/>
    <property type="match status" value="1"/>
</dbReference>
<dbReference type="AlphaFoldDB" id="A0A402A388"/>
<accession>A0A402A388</accession>
<dbReference type="GO" id="GO:0046872">
    <property type="term" value="F:metal ion binding"/>
    <property type="evidence" value="ECO:0007669"/>
    <property type="project" value="UniProtKB-KW"/>
</dbReference>
<feature type="domain" description="Peptidase M20 dimerisation" evidence="5">
    <location>
        <begin position="183"/>
        <end position="277"/>
    </location>
</feature>
<keyword evidence="3" id="KW-0378">Hydrolase</keyword>
<dbReference type="SUPFAM" id="SSF55031">
    <property type="entry name" value="Bacterial exopeptidase dimerisation domain"/>
    <property type="match status" value="1"/>
</dbReference>
<name>A0A402A388_9CHLR</name>
<dbReference type="SUPFAM" id="SSF53187">
    <property type="entry name" value="Zn-dependent exopeptidases"/>
    <property type="match status" value="1"/>
</dbReference>
<gene>
    <name evidence="6" type="ORF">KTT_34760</name>
</gene>
<dbReference type="OrthoDB" id="9783294at2"/>
<keyword evidence="4" id="KW-0862">Zinc</keyword>
<dbReference type="EMBL" id="BIFR01000001">
    <property type="protein sequence ID" value="GCE13617.1"/>
    <property type="molecule type" value="Genomic_DNA"/>
</dbReference>
<evidence type="ECO:0000256" key="3">
    <source>
        <dbReference type="ARBA" id="ARBA00022801"/>
    </source>
</evidence>
<dbReference type="GO" id="GO:0016787">
    <property type="term" value="F:hydrolase activity"/>
    <property type="evidence" value="ECO:0007669"/>
    <property type="project" value="UniProtKB-KW"/>
</dbReference>
<dbReference type="InterPro" id="IPR036264">
    <property type="entry name" value="Bact_exopeptidase_dim_dom"/>
</dbReference>
<comment type="caution">
    <text evidence="6">The sequence shown here is derived from an EMBL/GenBank/DDBJ whole genome shotgun (WGS) entry which is preliminary data.</text>
</comment>
<comment type="cofactor">
    <cofactor evidence="1">
        <name>Zn(2+)</name>
        <dbReference type="ChEBI" id="CHEBI:29105"/>
    </cofactor>
</comment>
<evidence type="ECO:0000313" key="7">
    <source>
        <dbReference type="Proteomes" id="UP000287352"/>
    </source>
</evidence>
<keyword evidence="7" id="KW-1185">Reference proteome</keyword>
<dbReference type="InterPro" id="IPR011650">
    <property type="entry name" value="Peptidase_M20_dimer"/>
</dbReference>
<reference evidence="7" key="1">
    <citation type="submission" date="2018-12" db="EMBL/GenBank/DDBJ databases">
        <title>Tengunoibacter tsumagoiensis gen. nov., sp. nov., Dictyobacter kobayashii sp. nov., D. alpinus sp. nov., and D. joshuensis sp. nov. and description of Dictyobacteraceae fam. nov. within the order Ktedonobacterales isolated from Tengu-no-mugimeshi.</title>
        <authorList>
            <person name="Wang C.M."/>
            <person name="Zheng Y."/>
            <person name="Sakai Y."/>
            <person name="Toyoda A."/>
            <person name="Minakuchi Y."/>
            <person name="Abe K."/>
            <person name="Yokota A."/>
            <person name="Yabe S."/>
        </authorList>
    </citation>
    <scope>NUCLEOTIDE SEQUENCE [LARGE SCALE GENOMIC DNA]</scope>
    <source>
        <strain evidence="7">Uno3</strain>
    </source>
</reference>
<dbReference type="PANTHER" id="PTHR43808">
    <property type="entry name" value="ACETYLORNITHINE DEACETYLASE"/>
    <property type="match status" value="1"/>
</dbReference>
<evidence type="ECO:0000256" key="2">
    <source>
        <dbReference type="ARBA" id="ARBA00022723"/>
    </source>
</evidence>